<keyword evidence="8" id="KW-0325">Glycoprotein</keyword>
<dbReference type="CDD" id="cd00637">
    <property type="entry name" value="7tm_classA_rhodopsin-like"/>
    <property type="match status" value="1"/>
</dbReference>
<evidence type="ECO:0000256" key="9">
    <source>
        <dbReference type="ARBA" id="ARBA00023224"/>
    </source>
</evidence>
<feature type="transmembrane region" description="Helical" evidence="10">
    <location>
        <begin position="193"/>
        <end position="214"/>
    </location>
</feature>
<dbReference type="GO" id="GO:0005886">
    <property type="term" value="C:plasma membrane"/>
    <property type="evidence" value="ECO:0007669"/>
    <property type="project" value="UniProtKB-SubCell"/>
</dbReference>
<keyword evidence="3 10" id="KW-0812">Transmembrane</keyword>
<feature type="transmembrane region" description="Helical" evidence="10">
    <location>
        <begin position="150"/>
        <end position="173"/>
    </location>
</feature>
<dbReference type="InterPro" id="IPR017452">
    <property type="entry name" value="GPCR_Rhodpsn_7TM"/>
</dbReference>
<evidence type="ECO:0000313" key="13">
    <source>
        <dbReference type="Proteomes" id="UP000594262"/>
    </source>
</evidence>
<keyword evidence="2" id="KW-1003">Cell membrane</keyword>
<feature type="transmembrane region" description="Helical" evidence="10">
    <location>
        <begin position="259"/>
        <end position="292"/>
    </location>
</feature>
<name>A0A7M5X3R4_9CNID</name>
<dbReference type="OrthoDB" id="5959563at2759"/>
<keyword evidence="9" id="KW-0807">Transducer</keyword>
<comment type="subcellular location">
    <subcellularLocation>
        <location evidence="1">Cell membrane</location>
        <topology evidence="1">Multi-pass membrane protein</topology>
    </subcellularLocation>
</comment>
<dbReference type="PRINTS" id="PR00237">
    <property type="entry name" value="GPCRRHODOPSN"/>
</dbReference>
<feature type="transmembrane region" description="Helical" evidence="10">
    <location>
        <begin position="322"/>
        <end position="340"/>
    </location>
</feature>
<dbReference type="PROSITE" id="PS50262">
    <property type="entry name" value="G_PROTEIN_RECEP_F1_2"/>
    <property type="match status" value="1"/>
</dbReference>
<organism evidence="12 13">
    <name type="scientific">Clytia hemisphaerica</name>
    <dbReference type="NCBI Taxonomy" id="252671"/>
    <lineage>
        <taxon>Eukaryota</taxon>
        <taxon>Metazoa</taxon>
        <taxon>Cnidaria</taxon>
        <taxon>Hydrozoa</taxon>
        <taxon>Hydroidolina</taxon>
        <taxon>Leptothecata</taxon>
        <taxon>Obeliida</taxon>
        <taxon>Clytiidae</taxon>
        <taxon>Clytia</taxon>
    </lineage>
</organism>
<accession>A0A7M5X3R4</accession>
<evidence type="ECO:0000256" key="7">
    <source>
        <dbReference type="ARBA" id="ARBA00023170"/>
    </source>
</evidence>
<dbReference type="SUPFAM" id="SSF81321">
    <property type="entry name" value="Family A G protein-coupled receptor-like"/>
    <property type="match status" value="1"/>
</dbReference>
<dbReference type="GeneID" id="136821066"/>
<dbReference type="GO" id="GO:0004930">
    <property type="term" value="F:G protein-coupled receptor activity"/>
    <property type="evidence" value="ECO:0007669"/>
    <property type="project" value="UniProtKB-KW"/>
</dbReference>
<evidence type="ECO:0000256" key="6">
    <source>
        <dbReference type="ARBA" id="ARBA00023136"/>
    </source>
</evidence>
<evidence type="ECO:0000256" key="8">
    <source>
        <dbReference type="ARBA" id="ARBA00023180"/>
    </source>
</evidence>
<feature type="transmembrane region" description="Helical" evidence="10">
    <location>
        <begin position="234"/>
        <end position="253"/>
    </location>
</feature>
<evidence type="ECO:0000256" key="5">
    <source>
        <dbReference type="ARBA" id="ARBA00023040"/>
    </source>
</evidence>
<dbReference type="Gene3D" id="1.20.1070.10">
    <property type="entry name" value="Rhodopsin 7-helix transmembrane proteins"/>
    <property type="match status" value="1"/>
</dbReference>
<dbReference type="EnsemblMetazoa" id="CLYHEMT017319.1">
    <property type="protein sequence ID" value="CLYHEMP017319.1"/>
    <property type="gene ID" value="CLYHEMG017319"/>
</dbReference>
<keyword evidence="5" id="KW-0297">G-protein coupled receptor</keyword>
<protein>
    <recommendedName>
        <fullName evidence="11">G-protein coupled receptors family 1 profile domain-containing protein</fullName>
    </recommendedName>
</protein>
<evidence type="ECO:0000259" key="11">
    <source>
        <dbReference type="PROSITE" id="PS50262"/>
    </source>
</evidence>
<dbReference type="RefSeq" id="XP_066933401.1">
    <property type="nucleotide sequence ID" value="XM_067077300.1"/>
</dbReference>
<feature type="transmembrane region" description="Helical" evidence="10">
    <location>
        <begin position="360"/>
        <end position="380"/>
    </location>
</feature>
<keyword evidence="13" id="KW-1185">Reference proteome</keyword>
<dbReference type="AlphaFoldDB" id="A0A7M5X3R4"/>
<keyword evidence="4 10" id="KW-1133">Transmembrane helix</keyword>
<sequence>MDTELNVTSCDDILHIIHPWSNDTTYFHFMLPIMCQLFNNTNASMITLEEQVFDYHCCKPFVINGKTDIFEYEQPFNLCNYLNLTVEDGRLYYTFCGVDQNFQLSIIGSKWRLLTIIVLALLAPIGLFTNSLILYTYYKIQRLRNATGHFISHLIISNLLTITKMMLTVIIYGSSVGMNNASSQVHLIVMPSINLSIGSAFLLHTTAVSIERAIAVSTPLKHFKYVNRRRAKRCILAIWIYCLAILVMGLLQIPIVGEIYFFVYIYLIATLSVLIPFLLFVISYSFIMVSACRNIRNDKKKHRNAQPTHNAGRLSRVKELKVALNVAIMTIPLIFGWNYFMGNNIYAELNFERITGFHNWLAPFVPFIISCVNPLIYIAFTRSLRTHSKKIITAWYASLKNCFCNRSSHAE</sequence>
<evidence type="ECO:0000256" key="2">
    <source>
        <dbReference type="ARBA" id="ARBA00022475"/>
    </source>
</evidence>
<dbReference type="PANTHER" id="PTHR24246:SF27">
    <property type="entry name" value="ADENOSINE RECEPTOR, ISOFORM A"/>
    <property type="match status" value="1"/>
</dbReference>
<dbReference type="InterPro" id="IPR000276">
    <property type="entry name" value="GPCR_Rhodpsn"/>
</dbReference>
<feature type="domain" description="G-protein coupled receptors family 1 profile" evidence="11">
    <location>
        <begin position="129"/>
        <end position="377"/>
    </location>
</feature>
<evidence type="ECO:0000313" key="12">
    <source>
        <dbReference type="EnsemblMetazoa" id="CLYHEMP017319.1"/>
    </source>
</evidence>
<dbReference type="Pfam" id="PF00001">
    <property type="entry name" value="7tm_1"/>
    <property type="match status" value="1"/>
</dbReference>
<dbReference type="Proteomes" id="UP000594262">
    <property type="component" value="Unplaced"/>
</dbReference>
<keyword evidence="6 10" id="KW-0472">Membrane</keyword>
<evidence type="ECO:0000256" key="4">
    <source>
        <dbReference type="ARBA" id="ARBA00022989"/>
    </source>
</evidence>
<keyword evidence="7" id="KW-0675">Receptor</keyword>
<reference evidence="12" key="1">
    <citation type="submission" date="2021-01" db="UniProtKB">
        <authorList>
            <consortium name="EnsemblMetazoa"/>
        </authorList>
    </citation>
    <scope>IDENTIFICATION</scope>
</reference>
<evidence type="ECO:0000256" key="3">
    <source>
        <dbReference type="ARBA" id="ARBA00022692"/>
    </source>
</evidence>
<feature type="transmembrane region" description="Helical" evidence="10">
    <location>
        <begin position="111"/>
        <end position="138"/>
    </location>
</feature>
<evidence type="ECO:0000256" key="10">
    <source>
        <dbReference type="SAM" id="Phobius"/>
    </source>
</evidence>
<dbReference type="PANTHER" id="PTHR24246">
    <property type="entry name" value="OLFACTORY RECEPTOR AND ADENOSINE RECEPTOR"/>
    <property type="match status" value="1"/>
</dbReference>
<evidence type="ECO:0000256" key="1">
    <source>
        <dbReference type="ARBA" id="ARBA00004651"/>
    </source>
</evidence>
<proteinExistence type="predicted"/>